<name>A0A6J7BMJ6_9ZZZZ</name>
<proteinExistence type="predicted"/>
<sequence length="330" mass="36651">MSNAPRLANPIPSWRYLRVVSAIGSVGKSAKQMEISIAVMISSTDLAKLTASKVSSSLRNLSRFRLARLHEELSRLMYSEQGLDAVMRPVSGLVCQSLMVSSYWMPGSAHSHAALQIFSNRVRASTVWMISFVERARRPNSRPSSTARMKSSVTRTELLAFWYWTLVMSLPPRSMSNPASRRTRILRSSAALVSTNSSMSGWSTSRTTIFAARRVAPPDLIVPADASAPRMNDTGPLAVPPECRSSLLERIRERFRPAPDPPLKIRPSSRYQLRMESMVSSTERMKQALTCWGLVVPTLNHTGELNEKIWLRSIQVSSCSKVSASAGVRK</sequence>
<dbReference type="EMBL" id="CAFBIZ010000006">
    <property type="protein sequence ID" value="CAB4846171.1"/>
    <property type="molecule type" value="Genomic_DNA"/>
</dbReference>
<protein>
    <submittedName>
        <fullName evidence="1">Unannotated protein</fullName>
    </submittedName>
</protein>
<accession>A0A6J7BMJ6</accession>
<dbReference type="AlphaFoldDB" id="A0A6J7BMJ6"/>
<organism evidence="1">
    <name type="scientific">freshwater metagenome</name>
    <dbReference type="NCBI Taxonomy" id="449393"/>
    <lineage>
        <taxon>unclassified sequences</taxon>
        <taxon>metagenomes</taxon>
        <taxon>ecological metagenomes</taxon>
    </lineage>
</organism>
<reference evidence="1" key="1">
    <citation type="submission" date="2020-05" db="EMBL/GenBank/DDBJ databases">
        <authorList>
            <person name="Chiriac C."/>
            <person name="Salcher M."/>
            <person name="Ghai R."/>
            <person name="Kavagutti S V."/>
        </authorList>
    </citation>
    <scope>NUCLEOTIDE SEQUENCE</scope>
</reference>
<gene>
    <name evidence="1" type="ORF">UFOPK3268_00104</name>
</gene>
<evidence type="ECO:0000313" key="1">
    <source>
        <dbReference type="EMBL" id="CAB4846171.1"/>
    </source>
</evidence>